<dbReference type="InterPro" id="IPR047187">
    <property type="entry name" value="SF1_C_Upf1"/>
</dbReference>
<feature type="transmembrane region" description="Helical" evidence="7">
    <location>
        <begin position="2428"/>
        <end position="2448"/>
    </location>
</feature>
<dbReference type="Pfam" id="PF20073">
    <property type="entry name" value="DUF6469"/>
    <property type="match status" value="1"/>
</dbReference>
<feature type="binding site" evidence="5">
    <location>
        <begin position="1086"/>
        <end position="1093"/>
    </location>
    <ligand>
        <name>ATP</name>
        <dbReference type="ChEBI" id="CHEBI:30616"/>
    </ligand>
</feature>
<dbReference type="InterPro" id="IPR041679">
    <property type="entry name" value="DNA2/NAM7-like_C"/>
</dbReference>
<evidence type="ECO:0000256" key="5">
    <source>
        <dbReference type="PROSITE-ProRule" id="PRU00560"/>
    </source>
</evidence>
<feature type="compositionally biased region" description="Basic residues" evidence="6">
    <location>
        <begin position="2769"/>
        <end position="2788"/>
    </location>
</feature>
<feature type="region of interest" description="Disordered" evidence="6">
    <location>
        <begin position="2706"/>
        <end position="2788"/>
    </location>
</feature>
<keyword evidence="7" id="KW-0812">Transmembrane</keyword>
<gene>
    <name evidence="9" type="ORF">PVAP13_7NG318500</name>
</gene>
<evidence type="ECO:0000313" key="9">
    <source>
        <dbReference type="EMBL" id="KAG2568469.1"/>
    </source>
</evidence>
<dbReference type="GO" id="GO:0005694">
    <property type="term" value="C:chromosome"/>
    <property type="evidence" value="ECO:0007669"/>
    <property type="project" value="UniProtKB-ARBA"/>
</dbReference>
<sequence>MWASGCRAGELASEMREQRDREMAEEERDLGDIVLSWSVTEIMNEDLYKGQVEKIPFSFSSLDHYLKAFKGPLIEETRSDLCSCLESITEAPSSKIVSMEAAGKSGLYFMDVEFWDNGAGFSSETYTARNGDIFILSSMKPEAAEDLNRYGLTYCLAMVTEVSMNDEYQKGFRVKVAKDIGLEEDLNKLRHAIFLTNIMTSLRIWKALCFDTCMNNNFTIIKSLLAPSNMGEEVCAVCVKKDEDCSDSFAEQLLPVNLNQSQLDAVQSIISAAQCRHLNLTKLIWGPPGTGKTKTVSAILWALACVKCRTLTCAPTNVAVVGVCTRFLQNLKDFNKQIGKNGLPLSLGDILLLGNKYKMDITEELQEVFLDYRADELVECFSSLSGWRYIIASMISFFEDCGSRYDMLLENDESSDSECFLDFLKKQFDAATKALKKCMMTLWTHLPRKCFSCDVISNITMLLGLLEKFDALLCNQDLTDEAVKRAFGFLSTDNYVAQRTSSIEKELDAASSLCLKLLKDLQSSLDLPTGRDRNWIQNYCMRNATLIFCTTSSSYRLHNAEIAPLDVLIVDEAAQVRECELLIPLRLRWLKHVILVGDDCQLRPLVRSQVCKEAGFGISLFERLVVLNFEKHLLNIQYRMNPCISLFPNAQFYEKKILDGPNVLSSSYNKDYTSLPFGTYTFINITDGREEKEGAGNSWRNLVEVAVVLHLIQTIFKSWKKTGQGISIGVVSPYSSQVAAIKDRLGKMYETSDGFHVRVKSVDGFQGEEDDIIILSTVRSNRRGIVGFLADNQRTNVALTRARHCLWILGNANTLYKSGTVWKDLVADAQSRKCVFNATNDTAICKLILHVKHELDELDDLLNSDSAVFSNTRWKVILSDNFRKSFTKLKSPQLRREVLQKLVKLGGGWRTRITNFDMTDTFQLAKAYKIRDLYLVWSTDLEKSERYFQIIRIWDLLSHQHVARTVQHLENLFSMYTDDYLDHCRRVQAEGKLEVPIIWDAEHDIIRYKKDCRVDQESHDRVDTSCALENTKVSESFLLMKFYSLSSGVAKHLLTATDGTEIEIPFELTDEEEAIIRFPHSSFILGRSGTGKTTVLTMKLYQIEQQSLIASQGLDLGEVDLPMVDHKNALPMKDTSKRESFVKQVLITVSPKLCSAIKNHICRLQRFGSGDVSDQPNILHMHDAFDDLEEFTNVPDNFNGLLNEHYPLTITYRKFLMMLDGTCQTSFFDMFHGEFKSSIERGHSKSRALQAFIESKEVTFEKFATSYWPHFNAELTKKLDASTVFTEIISHIKGGYKANMHGKLKRIDYVMLSDRRFSSLNSEMREKIYDVFLDYESMKRTAREFDLSDFVNSLHSRLVSGGYKGDLLDFIYIDEVQDLSMSQIALLKYVCRNFKEGFVFAGDTAQTIAKGIDFRFEDVRSLFYTSFLSEIEACNRGVRLTDMFQLSQNFRTHCGVLRMAQSIMSLLYYFFPSSVDKLNPETGLVYGEAPVLLESGNDENAIMTIFGQSKSEHNQHGFGAEQVILVRDDAIKKQIVNLVGKQALVLTIVECKGLEFQDVLLYNFFSSSPLHNKWRVVYDYMKNKDVITSSKEISHPGFDRNKHYLLCSELKQLYVAITRTRQRLWICENTDDYCQPMFDYWKKLCIVEVRLLDSSLIQAMQTGSSADDWRLRGTKLFNEGQFEMATMCFEKAGDAYREKWARAAGLLATADRVIITNLEMGQASLQKASEIYESIGMHEKAATCYIKLGDYKRAGMVFMEKCGTSRLEDAGDCFEMTECWSQAAEVYFKAKCYTKCFSCCSKGKLFYQGLQFLQQLKKEHCENFNSEFAIIGKTYLENCALYYFELGDIKHMMPFVKAFNSMDHVRAFLNSRNLLDELLSIEMEMGNFLEAAGIAKLKGDFLSEVNMLEKAELFEYATQLLLIYITANSLWATHSRGWPPKSFAEKEQFLLKVKEIANKVSESFFHFACIEADALSDSHKSLATLTYNLLEGRKCGSLLVELISARSIIDVHLWSQTSGYNLELEPGPEDEQYCHDLLACNQISLETLACVWNHWSSIIVKVIAHLHHFEDPKSNDSAAMCEDLCAKYFGLRKDGDSRYAVVNMDSSWLTSTGRSYLEQDGNRCWMDVVQCRSCAENFLVNELFSVGFSVLQKLQCFVDNSVELTLSPHAHWRTITIVTAIARFLQNSELSVPKYPKKLRNLFTHCERCFFELLFLAWRDETTKSFMYIFDSPTAYGLIVDSLGLYLRSGNQKLTHGHLGRITMYMLYTARSDDMLTSRLVQYLDRDSEWGDFFQSLKRFLDCGDGRYTFIMNFKRALEFTFNANWRFERDYVSPVCFVNLMECLGFLASSYLILNGCVFCTKSLLINMLKCRTSKEYLGTCLGSGPVSQDLDVGHVAYSSGKFIFHSIRNLLTNKFAIQDWVRRTNIAYVPILLRLVILLYLVTLTINKVGNCNEVTDFLQRCRIFEDLPLEFSKKIVYSLKLRSRKVGNFIQIFADALAATGNHMVVLGSPKGQLISRNLNAYIITSSDLTDVEKVTAFLCQERGSTTQDEITTCKVTFGNFTIAGVRDNKVENKIEMHLSDENISFWEKFESFQVFMHVQKDARIIIIFLKSVLSWLEQRGPLENIDTQLFEEVKHICNQFEEQSIWKKRDSLTVEDLYSMWNDGEKKLQKIISFLRSEKASRKESESRKEVAPAVQFHTEGDDEWNACSDDEPDTGGREMVEPAVQFHTEGGDEWSACSDDEPDTGGREMVEPTKEEATVTCSTSKKKAQKKKKKSKKSKRGKK</sequence>
<dbReference type="PANTHER" id="PTHR21529:SF4">
    <property type="entry name" value="TPR AND ANKYRIN REPEAT-CONTAINING PROTEIN 1"/>
    <property type="match status" value="1"/>
</dbReference>
<dbReference type="InterPro" id="IPR011990">
    <property type="entry name" value="TPR-like_helical_dom_sf"/>
</dbReference>
<name>A0A8T0Q6U9_PANVG</name>
<keyword evidence="7" id="KW-0472">Membrane</keyword>
<evidence type="ECO:0000313" key="10">
    <source>
        <dbReference type="Proteomes" id="UP000823388"/>
    </source>
</evidence>
<dbReference type="Gene3D" id="3.40.50.300">
    <property type="entry name" value="P-loop containing nucleotide triphosphate hydrolases"/>
    <property type="match status" value="4"/>
</dbReference>
<dbReference type="Pfam" id="PF13086">
    <property type="entry name" value="AAA_11"/>
    <property type="match status" value="1"/>
</dbReference>
<evidence type="ECO:0000256" key="3">
    <source>
        <dbReference type="ARBA" id="ARBA00022806"/>
    </source>
</evidence>
<dbReference type="SUPFAM" id="SSF48452">
    <property type="entry name" value="TPR-like"/>
    <property type="match status" value="1"/>
</dbReference>
<dbReference type="InterPro" id="IPR027417">
    <property type="entry name" value="P-loop_NTPase"/>
</dbReference>
<protein>
    <recommendedName>
        <fullName evidence="8">UvrD-like helicase ATP-binding domain-containing protein</fullName>
    </recommendedName>
</protein>
<organism evidence="9 10">
    <name type="scientific">Panicum virgatum</name>
    <name type="common">Blackwell switchgrass</name>
    <dbReference type="NCBI Taxonomy" id="38727"/>
    <lineage>
        <taxon>Eukaryota</taxon>
        <taxon>Viridiplantae</taxon>
        <taxon>Streptophyta</taxon>
        <taxon>Embryophyta</taxon>
        <taxon>Tracheophyta</taxon>
        <taxon>Spermatophyta</taxon>
        <taxon>Magnoliopsida</taxon>
        <taxon>Liliopsida</taxon>
        <taxon>Poales</taxon>
        <taxon>Poaceae</taxon>
        <taxon>PACMAD clade</taxon>
        <taxon>Panicoideae</taxon>
        <taxon>Panicodae</taxon>
        <taxon>Paniceae</taxon>
        <taxon>Panicinae</taxon>
        <taxon>Panicum</taxon>
        <taxon>Panicum sect. Hiantes</taxon>
    </lineage>
</organism>
<dbReference type="InterPro" id="IPR041677">
    <property type="entry name" value="DNA2/NAM7_AAA_11"/>
</dbReference>
<dbReference type="SUPFAM" id="SSF52540">
    <property type="entry name" value="P-loop containing nucleoside triphosphate hydrolases"/>
    <property type="match status" value="2"/>
</dbReference>
<dbReference type="InterPro" id="IPR014016">
    <property type="entry name" value="UvrD-like_ATP-bd"/>
</dbReference>
<feature type="compositionally biased region" description="Basic and acidic residues" evidence="6">
    <location>
        <begin position="13"/>
        <end position="22"/>
    </location>
</feature>
<keyword evidence="4 5" id="KW-0067">ATP-binding</keyword>
<dbReference type="GO" id="GO:0004386">
    <property type="term" value="F:helicase activity"/>
    <property type="evidence" value="ECO:0007669"/>
    <property type="project" value="UniProtKB-UniRule"/>
</dbReference>
<feature type="domain" description="UvrD-like helicase ATP-binding" evidence="8">
    <location>
        <begin position="1065"/>
        <end position="1453"/>
    </location>
</feature>
<dbReference type="Proteomes" id="UP000823388">
    <property type="component" value="Chromosome 7N"/>
</dbReference>
<dbReference type="Gene3D" id="1.25.40.10">
    <property type="entry name" value="Tetratricopeptide repeat domain"/>
    <property type="match status" value="1"/>
</dbReference>
<evidence type="ECO:0000256" key="6">
    <source>
        <dbReference type="SAM" id="MobiDB-lite"/>
    </source>
</evidence>
<feature type="compositionally biased region" description="Acidic residues" evidence="6">
    <location>
        <begin position="2706"/>
        <end position="2718"/>
    </location>
</feature>
<proteinExistence type="predicted"/>
<dbReference type="GO" id="GO:0016787">
    <property type="term" value="F:hydrolase activity"/>
    <property type="evidence" value="ECO:0007669"/>
    <property type="project" value="UniProtKB-UniRule"/>
</dbReference>
<feature type="transmembrane region" description="Helical" evidence="7">
    <location>
        <begin position="2345"/>
        <end position="2366"/>
    </location>
</feature>
<dbReference type="PROSITE" id="PS51198">
    <property type="entry name" value="UVRD_HELICASE_ATP_BIND"/>
    <property type="match status" value="1"/>
</dbReference>
<evidence type="ECO:0000256" key="2">
    <source>
        <dbReference type="ARBA" id="ARBA00022801"/>
    </source>
</evidence>
<dbReference type="OrthoDB" id="3156807at2759"/>
<comment type="caution">
    <text evidence="9">The sequence shown here is derived from an EMBL/GenBank/DDBJ whole genome shotgun (WGS) entry which is preliminary data.</text>
</comment>
<feature type="region of interest" description="Disordered" evidence="6">
    <location>
        <begin position="1"/>
        <end position="25"/>
    </location>
</feature>
<dbReference type="InterPro" id="IPR045529">
    <property type="entry name" value="DUF6469"/>
</dbReference>
<keyword evidence="10" id="KW-1185">Reference proteome</keyword>
<keyword evidence="2 5" id="KW-0378">Hydrolase</keyword>
<dbReference type="InterPro" id="IPR039904">
    <property type="entry name" value="TRANK1"/>
</dbReference>
<dbReference type="PANTHER" id="PTHR21529">
    <property type="entry name" value="MAMMARY TURMOR VIRUS RECEPTOR HOMOLOG 1, 2 MTVR1, 2"/>
    <property type="match status" value="1"/>
</dbReference>
<evidence type="ECO:0000256" key="1">
    <source>
        <dbReference type="ARBA" id="ARBA00022741"/>
    </source>
</evidence>
<dbReference type="EMBL" id="CM029050">
    <property type="protein sequence ID" value="KAG2568469.1"/>
    <property type="molecule type" value="Genomic_DNA"/>
</dbReference>
<accession>A0A8T0Q6U9</accession>
<dbReference type="Pfam" id="PF13087">
    <property type="entry name" value="AAA_12"/>
    <property type="match status" value="1"/>
</dbReference>
<keyword evidence="7" id="KW-1133">Transmembrane helix</keyword>
<feature type="compositionally biased region" description="Basic and acidic residues" evidence="6">
    <location>
        <begin position="2749"/>
        <end position="2762"/>
    </location>
</feature>
<evidence type="ECO:0000256" key="7">
    <source>
        <dbReference type="SAM" id="Phobius"/>
    </source>
</evidence>
<dbReference type="CDD" id="cd18808">
    <property type="entry name" value="SF1_C_Upf1"/>
    <property type="match status" value="1"/>
</dbReference>
<reference evidence="9" key="1">
    <citation type="submission" date="2020-05" db="EMBL/GenBank/DDBJ databases">
        <title>WGS assembly of Panicum virgatum.</title>
        <authorList>
            <person name="Lovell J.T."/>
            <person name="Jenkins J."/>
            <person name="Shu S."/>
            <person name="Juenger T.E."/>
            <person name="Schmutz J."/>
        </authorList>
    </citation>
    <scope>NUCLEOTIDE SEQUENCE</scope>
    <source>
        <strain evidence="9">AP13</strain>
    </source>
</reference>
<evidence type="ECO:0000259" key="8">
    <source>
        <dbReference type="PROSITE" id="PS51198"/>
    </source>
</evidence>
<dbReference type="GO" id="GO:0005524">
    <property type="term" value="F:ATP binding"/>
    <property type="evidence" value="ECO:0007669"/>
    <property type="project" value="UniProtKB-UniRule"/>
</dbReference>
<dbReference type="FunFam" id="3.40.50.300:FF:000326">
    <property type="entry name" value="P-loop containing nucleoside triphosphate hydrolase"/>
    <property type="match status" value="1"/>
</dbReference>
<evidence type="ECO:0000256" key="4">
    <source>
        <dbReference type="ARBA" id="ARBA00022840"/>
    </source>
</evidence>
<keyword evidence="1 5" id="KW-0547">Nucleotide-binding</keyword>
<keyword evidence="3 5" id="KW-0347">Helicase</keyword>